<accession>A0A399FCF2</accession>
<dbReference type="PANTHER" id="PTHR36302">
    <property type="entry name" value="BLR7088 PROTEIN"/>
    <property type="match status" value="1"/>
</dbReference>
<name>A0A399FCF2_9DEIN</name>
<dbReference type="InterPro" id="IPR036182">
    <property type="entry name" value="PCuAC_sf"/>
</dbReference>
<sequence>MKYLWILMTAVASLAMAHELTVQDAWIRLLPGSTTSAYMTLINPAAKTPAQIVGASSPAAAKVTLHTTMEMSGGNAEMTTMKPLASVTVPPKGKVVFKPGGMHLMLEGLKAPLKVGQKIKIVLKYSDGDTQTVIFTVRNQ</sequence>
<evidence type="ECO:0000256" key="1">
    <source>
        <dbReference type="SAM" id="SignalP"/>
    </source>
</evidence>
<dbReference type="InterPro" id="IPR058248">
    <property type="entry name" value="Lxx211020-like"/>
</dbReference>
<dbReference type="InterPro" id="IPR007410">
    <property type="entry name" value="LpqE-like"/>
</dbReference>
<proteinExistence type="predicted"/>
<comment type="caution">
    <text evidence="2">The sequence shown here is derived from an EMBL/GenBank/DDBJ whole genome shotgun (WGS) entry which is preliminary data.</text>
</comment>
<protein>
    <submittedName>
        <fullName evidence="2">Copper chaperone PCu(A)C</fullName>
    </submittedName>
</protein>
<dbReference type="Pfam" id="PF04314">
    <property type="entry name" value="PCuAC"/>
    <property type="match status" value="1"/>
</dbReference>
<dbReference type="PANTHER" id="PTHR36302:SF1">
    <property type="entry name" value="COPPER CHAPERONE PCU(A)C"/>
    <property type="match status" value="1"/>
</dbReference>
<feature type="chain" id="PRO_5030071929" evidence="1">
    <location>
        <begin position="18"/>
        <end position="140"/>
    </location>
</feature>
<organism evidence="2 3">
    <name type="scientific">Meiothermus granaticius NBRC 107808</name>
    <dbReference type="NCBI Taxonomy" id="1227551"/>
    <lineage>
        <taxon>Bacteria</taxon>
        <taxon>Thermotogati</taxon>
        <taxon>Deinococcota</taxon>
        <taxon>Deinococci</taxon>
        <taxon>Thermales</taxon>
        <taxon>Thermaceae</taxon>
        <taxon>Meiothermus</taxon>
    </lineage>
</organism>
<evidence type="ECO:0000313" key="2">
    <source>
        <dbReference type="EMBL" id="RIH92999.1"/>
    </source>
</evidence>
<dbReference type="AlphaFoldDB" id="A0A399FCF2"/>
<dbReference type="EMBL" id="QWLB01000011">
    <property type="protein sequence ID" value="RIH92999.1"/>
    <property type="molecule type" value="Genomic_DNA"/>
</dbReference>
<gene>
    <name evidence="2" type="ORF">Mgrana_01123</name>
</gene>
<dbReference type="RefSeq" id="WP_119356627.1">
    <property type="nucleotide sequence ID" value="NZ_BJXM01000003.1"/>
</dbReference>
<evidence type="ECO:0000313" key="3">
    <source>
        <dbReference type="Proteomes" id="UP000266178"/>
    </source>
</evidence>
<reference evidence="2 3" key="1">
    <citation type="submission" date="2018-08" db="EMBL/GenBank/DDBJ databases">
        <title>Meiothermus granaticius genome AF-68 sequencing project.</title>
        <authorList>
            <person name="Da Costa M.S."/>
            <person name="Albuquerque L."/>
            <person name="Raposo P."/>
            <person name="Froufe H.J.C."/>
            <person name="Barroso C.S."/>
            <person name="Egas C."/>
        </authorList>
    </citation>
    <scope>NUCLEOTIDE SEQUENCE [LARGE SCALE GENOMIC DNA]</scope>
    <source>
        <strain evidence="2 3">AF-68</strain>
    </source>
</reference>
<dbReference type="OrthoDB" id="9796962at2"/>
<dbReference type="Gene3D" id="2.60.40.1890">
    <property type="entry name" value="PCu(A)C copper chaperone"/>
    <property type="match status" value="1"/>
</dbReference>
<dbReference type="SUPFAM" id="SSF110087">
    <property type="entry name" value="DR1885-like metal-binding protein"/>
    <property type="match status" value="1"/>
</dbReference>
<dbReference type="Proteomes" id="UP000266178">
    <property type="component" value="Unassembled WGS sequence"/>
</dbReference>
<keyword evidence="1" id="KW-0732">Signal</keyword>
<keyword evidence="3" id="KW-1185">Reference proteome</keyword>
<feature type="signal peptide" evidence="1">
    <location>
        <begin position="1"/>
        <end position="17"/>
    </location>
</feature>